<name>A0AB73INU2_9BURK</name>
<evidence type="ECO:0000313" key="1">
    <source>
        <dbReference type="EMBL" id="MDP9651683.1"/>
    </source>
</evidence>
<keyword evidence="1" id="KW-0966">Cell projection</keyword>
<dbReference type="EMBL" id="JAURTK010000026">
    <property type="protein sequence ID" value="MDP9651683.1"/>
    <property type="molecule type" value="Genomic_DNA"/>
</dbReference>
<organism evidence="1 2">
    <name type="scientific">Paraburkholderia caledonica</name>
    <dbReference type="NCBI Taxonomy" id="134536"/>
    <lineage>
        <taxon>Bacteria</taxon>
        <taxon>Pseudomonadati</taxon>
        <taxon>Pseudomonadota</taxon>
        <taxon>Betaproteobacteria</taxon>
        <taxon>Burkholderiales</taxon>
        <taxon>Burkholderiaceae</taxon>
        <taxon>Paraburkholderia</taxon>
    </lineage>
</organism>
<dbReference type="AlphaFoldDB" id="A0AB73INU2"/>
<proteinExistence type="predicted"/>
<accession>A0AB73INU2</accession>
<dbReference type="RefSeq" id="WP_392396237.1">
    <property type="nucleotide sequence ID" value="NZ_JAURTK010000026.1"/>
</dbReference>
<keyword evidence="1" id="KW-0282">Flagellum</keyword>
<dbReference type="Proteomes" id="UP001229486">
    <property type="component" value="Unassembled WGS sequence"/>
</dbReference>
<evidence type="ECO:0000313" key="2">
    <source>
        <dbReference type="Proteomes" id="UP001229486"/>
    </source>
</evidence>
<reference evidence="1" key="1">
    <citation type="submission" date="2023-07" db="EMBL/GenBank/DDBJ databases">
        <title>Sorghum-associated microbial communities from plants grown in Nebraska, USA.</title>
        <authorList>
            <person name="Schachtman D."/>
        </authorList>
    </citation>
    <scope>NUCLEOTIDE SEQUENCE</scope>
    <source>
        <strain evidence="1">DS1061</strain>
    </source>
</reference>
<comment type="caution">
    <text evidence="1">The sequence shown here is derived from an EMBL/GenBank/DDBJ whole genome shotgun (WGS) entry which is preliminary data.</text>
</comment>
<sequence length="170" mass="19066">MDNQQSKTHWKRLINPDYIGAYALNPDEDLTVTIDYVQREQIVGTDGKKEEATVAHLKGHKPLILNVTNSKSIAKLYGPYIEEWAGKEITLYASMTKAFGDVVECLRIRPNVAKKRKPPITADRLKRAIASIIAQQYTTEKLHAQFELTNEQTKEVADAIKAAVEGTQDA</sequence>
<protein>
    <submittedName>
        <fullName evidence="1">Flagellar hook-basal body complex protein FliE</fullName>
    </submittedName>
</protein>
<keyword evidence="1" id="KW-0969">Cilium</keyword>
<gene>
    <name evidence="1" type="ORF">J2793_007158</name>
</gene>